<evidence type="ECO:0000256" key="2">
    <source>
        <dbReference type="ARBA" id="ARBA00004613"/>
    </source>
</evidence>
<dbReference type="GO" id="GO:0005886">
    <property type="term" value="C:plasma membrane"/>
    <property type="evidence" value="ECO:0007669"/>
    <property type="project" value="TreeGrafter"/>
</dbReference>
<dbReference type="PANTHER" id="PTHR18896:SF60">
    <property type="entry name" value="PHOSPHOLIPASE D"/>
    <property type="match status" value="1"/>
</dbReference>
<evidence type="ECO:0000259" key="9">
    <source>
        <dbReference type="PROSITE" id="PS50035"/>
    </source>
</evidence>
<evidence type="ECO:0000256" key="7">
    <source>
        <dbReference type="ARBA" id="ARBA00023098"/>
    </source>
</evidence>
<dbReference type="GO" id="GO:0005576">
    <property type="term" value="C:extracellular region"/>
    <property type="evidence" value="ECO:0007669"/>
    <property type="project" value="UniProtKB-SubCell"/>
</dbReference>
<accession>A0A2R8BSP0</accession>
<proteinExistence type="predicted"/>
<evidence type="ECO:0000256" key="6">
    <source>
        <dbReference type="ARBA" id="ARBA00022801"/>
    </source>
</evidence>
<dbReference type="InterPro" id="IPR025202">
    <property type="entry name" value="PLD-like_dom"/>
</dbReference>
<dbReference type="InterPro" id="IPR015679">
    <property type="entry name" value="PLipase_D_fam"/>
</dbReference>
<comment type="function">
    <text evidence="1">Could be a virulence factor.</text>
</comment>
<dbReference type="Pfam" id="PF00614">
    <property type="entry name" value="PLDc"/>
    <property type="match status" value="1"/>
</dbReference>
<dbReference type="GO" id="GO:0004630">
    <property type="term" value="F:phospholipase D activity"/>
    <property type="evidence" value="ECO:0007669"/>
    <property type="project" value="TreeGrafter"/>
</dbReference>
<dbReference type="Pfam" id="PF13091">
    <property type="entry name" value="PLDc_2"/>
    <property type="match status" value="1"/>
</dbReference>
<dbReference type="PANTHER" id="PTHR18896">
    <property type="entry name" value="PHOSPHOLIPASE D"/>
    <property type="match status" value="1"/>
</dbReference>
<sequence length="515" mass="58445">MKRIDDIKYLLTAEEAWPVFEREVLSAEHRVVAGFRIFDCMTRLRSDEGQGVGEDWFDLILHILRRGVRVDLILSDFDPIIAPDMHEMTWRTMRQLAAIRELAGPDAILNTIPAMHPAEAGQVARTALWPKVWQELTDLRDAVNERPEDVRRTMFHDMPGTHSWLELAEDGTVQSHDPSPPPLYPVSHHQKIAVIDSRSLYVGGLDLNPRRYDTPRHHRAAEETWHDVQILVRDRDAAEAGEAHLDNLLQTVAATAEVPPQRGGFCTTTSRWQRNIVGMAPEVVSRSIADKTMQQIERSEQFLYFETQFFRDVELAEALATRAREAEKLELLMVLPAAPEDVAFEGRRKVDARYGEYLQARCVRTVMEAFGDRCFFASPAQRRDARPGQDDEEDRSTFLGAPLIYVHAKVSVFDRRAVLVSSANLNSRSLHWDTEAGLLHVDEVFATDVVARSMRHWLPETDIDMSGSLVSQVRDQAELDAVRQPGNREGYLLPYDVEKAESFGTNLPGIPAELV</sequence>
<dbReference type="OrthoDB" id="8828485at2"/>
<keyword evidence="4" id="KW-0964">Secreted</keyword>
<keyword evidence="10" id="KW-0808">Transferase</keyword>
<evidence type="ECO:0000256" key="3">
    <source>
        <dbReference type="ARBA" id="ARBA00018392"/>
    </source>
</evidence>
<dbReference type="Proteomes" id="UP000244912">
    <property type="component" value="Unassembled WGS sequence"/>
</dbReference>
<dbReference type="Gene3D" id="3.30.870.10">
    <property type="entry name" value="Endonuclease Chain A"/>
    <property type="match status" value="2"/>
</dbReference>
<name>A0A2R8BSP0_9RHOB</name>
<feature type="domain" description="PLD phosphodiesterase" evidence="9">
    <location>
        <begin position="402"/>
        <end position="429"/>
    </location>
</feature>
<dbReference type="EMBL" id="ONZF01000002">
    <property type="protein sequence ID" value="SPJ23106.1"/>
    <property type="molecule type" value="Genomic_DNA"/>
</dbReference>
<keyword evidence="6" id="KW-0378">Hydrolase</keyword>
<organism evidence="10 11">
    <name type="scientific">Palleronia abyssalis</name>
    <dbReference type="NCBI Taxonomy" id="1501240"/>
    <lineage>
        <taxon>Bacteria</taxon>
        <taxon>Pseudomonadati</taxon>
        <taxon>Pseudomonadota</taxon>
        <taxon>Alphaproteobacteria</taxon>
        <taxon>Rhodobacterales</taxon>
        <taxon>Roseobacteraceae</taxon>
        <taxon>Palleronia</taxon>
    </lineage>
</organism>
<evidence type="ECO:0000256" key="8">
    <source>
        <dbReference type="ARBA" id="ARBA00029594"/>
    </source>
</evidence>
<evidence type="ECO:0000256" key="1">
    <source>
        <dbReference type="ARBA" id="ARBA00003145"/>
    </source>
</evidence>
<dbReference type="PROSITE" id="PS50035">
    <property type="entry name" value="PLD"/>
    <property type="match status" value="2"/>
</dbReference>
<protein>
    <recommendedName>
        <fullName evidence="3">Phospholipase D</fullName>
    </recommendedName>
    <alternativeName>
        <fullName evidence="8">Choline phosphatase</fullName>
    </alternativeName>
</protein>
<evidence type="ECO:0000313" key="10">
    <source>
        <dbReference type="EMBL" id="SPJ23106.1"/>
    </source>
</evidence>
<dbReference type="SMART" id="SM00155">
    <property type="entry name" value="PLDc"/>
    <property type="match status" value="2"/>
</dbReference>
<keyword evidence="7" id="KW-0443">Lipid metabolism</keyword>
<reference evidence="10 11" key="1">
    <citation type="submission" date="2018-03" db="EMBL/GenBank/DDBJ databases">
        <authorList>
            <person name="Keele B.F."/>
        </authorList>
    </citation>
    <scope>NUCLEOTIDE SEQUENCE [LARGE SCALE GENOMIC DNA]</scope>
    <source>
        <strain evidence="10 11">CECT 8504</strain>
    </source>
</reference>
<feature type="domain" description="PLD phosphodiesterase" evidence="9">
    <location>
        <begin position="184"/>
        <end position="211"/>
    </location>
</feature>
<dbReference type="AlphaFoldDB" id="A0A2R8BSP0"/>
<evidence type="ECO:0000256" key="4">
    <source>
        <dbReference type="ARBA" id="ARBA00022525"/>
    </source>
</evidence>
<dbReference type="GO" id="GO:0009395">
    <property type="term" value="P:phospholipid catabolic process"/>
    <property type="evidence" value="ECO:0007669"/>
    <property type="project" value="TreeGrafter"/>
</dbReference>
<evidence type="ECO:0000313" key="11">
    <source>
        <dbReference type="Proteomes" id="UP000244912"/>
    </source>
</evidence>
<dbReference type="GO" id="GO:0016740">
    <property type="term" value="F:transferase activity"/>
    <property type="evidence" value="ECO:0007669"/>
    <property type="project" value="UniProtKB-KW"/>
</dbReference>
<dbReference type="RefSeq" id="WP_108892974.1">
    <property type="nucleotide sequence ID" value="NZ_ONZF01000002.1"/>
</dbReference>
<keyword evidence="11" id="KW-1185">Reference proteome</keyword>
<gene>
    <name evidence="10" type="ORF">PAA8504_00911</name>
</gene>
<dbReference type="CDD" id="cd09105">
    <property type="entry name" value="PLDc_vPLD1_2_like_2"/>
    <property type="match status" value="1"/>
</dbReference>
<comment type="subcellular location">
    <subcellularLocation>
        <location evidence="2">Secreted</location>
    </subcellularLocation>
</comment>
<evidence type="ECO:0000256" key="5">
    <source>
        <dbReference type="ARBA" id="ARBA00022737"/>
    </source>
</evidence>
<keyword evidence="5" id="KW-0677">Repeat</keyword>
<dbReference type="InterPro" id="IPR001736">
    <property type="entry name" value="PLipase_D/transphosphatidylase"/>
</dbReference>
<dbReference type="SUPFAM" id="SSF56024">
    <property type="entry name" value="Phospholipase D/nuclease"/>
    <property type="match status" value="2"/>
</dbReference>